<evidence type="ECO:0000313" key="2">
    <source>
        <dbReference type="EMBL" id="MBP2238955.1"/>
    </source>
</evidence>
<comment type="caution">
    <text evidence="2">The sequence shown here is derived from an EMBL/GenBank/DDBJ whole genome shotgun (WGS) entry which is preliminary data.</text>
</comment>
<dbReference type="EMBL" id="JAGILA010000010">
    <property type="protein sequence ID" value="MBP2238955.1"/>
    <property type="molecule type" value="Genomic_DNA"/>
</dbReference>
<gene>
    <name evidence="2" type="ORF">J2Z31_005496</name>
</gene>
<feature type="region of interest" description="Disordered" evidence="1">
    <location>
        <begin position="1"/>
        <end position="23"/>
    </location>
</feature>
<evidence type="ECO:0000256" key="1">
    <source>
        <dbReference type="SAM" id="MobiDB-lite"/>
    </source>
</evidence>
<proteinExistence type="predicted"/>
<sequence length="220" mass="24814">MKRLRGCRWTARTSRTPRQRHHPRALVATPPAKVRLPRFTHICAVTRTNPRLTIRHVIIAFHMPATLRAIRHRLMKRRHAHDLRCRKRSTIWYQAQTSAILCSMNRNDSPGGRIMPAGNCADRRLATMITTSAGPVNIPSRWIASSVLVQCLKSVSSSYVEGLFEPDNRRSGNDPKGRANAENAVVEEPAHKCILNLRFHPVGITLSTSPTLSNHRSTTQ</sequence>
<feature type="compositionally biased region" description="Basic and acidic residues" evidence="1">
    <location>
        <begin position="166"/>
        <end position="179"/>
    </location>
</feature>
<protein>
    <submittedName>
        <fullName evidence="2">Uncharacterized protein</fullName>
    </submittedName>
</protein>
<dbReference type="Proteomes" id="UP000730739">
    <property type="component" value="Unassembled WGS sequence"/>
</dbReference>
<accession>A0ABS4R7T2</accession>
<evidence type="ECO:0000313" key="3">
    <source>
        <dbReference type="Proteomes" id="UP000730739"/>
    </source>
</evidence>
<organism evidence="2 3">
    <name type="scientific">Sinorhizobium kostiense</name>
    <dbReference type="NCBI Taxonomy" id="76747"/>
    <lineage>
        <taxon>Bacteria</taxon>
        <taxon>Pseudomonadati</taxon>
        <taxon>Pseudomonadota</taxon>
        <taxon>Alphaproteobacteria</taxon>
        <taxon>Hyphomicrobiales</taxon>
        <taxon>Rhizobiaceae</taxon>
        <taxon>Sinorhizobium/Ensifer group</taxon>
        <taxon>Sinorhizobium</taxon>
    </lineage>
</organism>
<reference evidence="2 3" key="1">
    <citation type="submission" date="2021-03" db="EMBL/GenBank/DDBJ databases">
        <title>Genomic Encyclopedia of Type Strains, Phase IV (KMG-IV): sequencing the most valuable type-strain genomes for metagenomic binning, comparative biology and taxonomic classification.</title>
        <authorList>
            <person name="Goeker M."/>
        </authorList>
    </citation>
    <scope>NUCLEOTIDE SEQUENCE [LARGE SCALE GENOMIC DNA]</scope>
    <source>
        <strain evidence="2 3">DSM 13372</strain>
    </source>
</reference>
<name>A0ABS4R7T2_9HYPH</name>
<keyword evidence="3" id="KW-1185">Reference proteome</keyword>
<feature type="region of interest" description="Disordered" evidence="1">
    <location>
        <begin position="163"/>
        <end position="182"/>
    </location>
</feature>